<dbReference type="EC" id="2.4.2.12" evidence="6"/>
<dbReference type="Pfam" id="PF18127">
    <property type="entry name" value="NAMPT_N"/>
    <property type="match status" value="1"/>
</dbReference>
<dbReference type="AlphaFoldDB" id="Z9JQJ6"/>
<dbReference type="SUPFAM" id="SSF51690">
    <property type="entry name" value="Nicotinate/Quinolinate PRTase C-terminal domain-like"/>
    <property type="match status" value="1"/>
</dbReference>
<evidence type="ECO:0000256" key="5">
    <source>
        <dbReference type="ARBA" id="ARBA00035007"/>
    </source>
</evidence>
<keyword evidence="13" id="KW-1185">Reference proteome</keyword>
<dbReference type="HOGENOM" id="CLU_012550_2_0_11"/>
<dbReference type="EMBL" id="JDYK01000020">
    <property type="protein sequence ID" value="EWS80036.1"/>
    <property type="molecule type" value="Genomic_DNA"/>
</dbReference>
<dbReference type="OrthoDB" id="394882at2"/>
<dbReference type="Pfam" id="PF04095">
    <property type="entry name" value="NAPRTase"/>
    <property type="match status" value="1"/>
</dbReference>
<dbReference type="InterPro" id="IPR016471">
    <property type="entry name" value="Nicotinamide_PRibTrfase"/>
</dbReference>
<comment type="pathway">
    <text evidence="5">Cofactor biosynthesis; NAD(+) biosynthesis; nicotinamide D-ribonucleotide from 5-phospho-alpha-D-ribose 1-diphosphate and nicotinamide: step 1/1.</text>
</comment>
<evidence type="ECO:0000256" key="6">
    <source>
        <dbReference type="ARBA" id="ARBA00035024"/>
    </source>
</evidence>
<keyword evidence="3" id="KW-0328">Glycosyltransferase</keyword>
<evidence type="ECO:0000256" key="1">
    <source>
        <dbReference type="ARBA" id="ARBA00010897"/>
    </source>
</evidence>
<evidence type="ECO:0000256" key="7">
    <source>
        <dbReference type="ARBA" id="ARBA00035036"/>
    </source>
</evidence>
<feature type="region of interest" description="Disordered" evidence="9">
    <location>
        <begin position="1"/>
        <end position="27"/>
    </location>
</feature>
<dbReference type="InterPro" id="IPR041529">
    <property type="entry name" value="DUF5598"/>
</dbReference>
<feature type="domain" description="Nicotinate/nicotinamide phosphoribosyltransferase" evidence="10">
    <location>
        <begin position="209"/>
        <end position="472"/>
    </location>
</feature>
<dbReference type="PIRSF" id="PIRSF005943">
    <property type="entry name" value="NMPRT"/>
    <property type="match status" value="1"/>
</dbReference>
<keyword evidence="4" id="KW-0808">Transferase</keyword>
<organism evidence="12 13">
    <name type="scientific">Brachybacterium phenoliresistens</name>
    <dbReference type="NCBI Taxonomy" id="396014"/>
    <lineage>
        <taxon>Bacteria</taxon>
        <taxon>Bacillati</taxon>
        <taxon>Actinomycetota</taxon>
        <taxon>Actinomycetes</taxon>
        <taxon>Micrococcales</taxon>
        <taxon>Dermabacteraceae</taxon>
        <taxon>Brachybacterium</taxon>
    </lineage>
</organism>
<proteinExistence type="inferred from homology"/>
<evidence type="ECO:0000256" key="9">
    <source>
        <dbReference type="SAM" id="MobiDB-lite"/>
    </source>
</evidence>
<dbReference type="RefSeq" id="WP_084148629.1">
    <property type="nucleotide sequence ID" value="NZ_KK070003.1"/>
</dbReference>
<reference evidence="12 13" key="1">
    <citation type="submission" date="2014-02" db="EMBL/GenBank/DDBJ databases">
        <title>Genome sequence of Brachybacterium phenoliresistens strain W13A50.</title>
        <authorList>
            <person name="Wang X."/>
        </authorList>
    </citation>
    <scope>NUCLEOTIDE SEQUENCE [LARGE SCALE GENOMIC DNA]</scope>
    <source>
        <strain evidence="12 13">W13A50</strain>
    </source>
</reference>
<evidence type="ECO:0000259" key="10">
    <source>
        <dbReference type="Pfam" id="PF04095"/>
    </source>
</evidence>
<dbReference type="eggNOG" id="COG1488">
    <property type="taxonomic scope" value="Bacteria"/>
</dbReference>
<comment type="caution">
    <text evidence="12">The sequence shown here is derived from an EMBL/GenBank/DDBJ whole genome shotgun (WGS) entry which is preliminary data.</text>
</comment>
<accession>Z9JQJ6</accession>
<dbReference type="PATRIC" id="fig|396014.3.peg.3158"/>
<name>Z9JQJ6_9MICO</name>
<gene>
    <name evidence="12" type="ORF">BF93_08275</name>
</gene>
<dbReference type="PANTHER" id="PTHR43816:SF1">
    <property type="entry name" value="NICOTINAMIDE PHOSPHORIBOSYLTRANSFERASE"/>
    <property type="match status" value="1"/>
</dbReference>
<evidence type="ECO:0000259" key="11">
    <source>
        <dbReference type="Pfam" id="PF18127"/>
    </source>
</evidence>
<dbReference type="PANTHER" id="PTHR43816">
    <property type="entry name" value="NICOTINAMIDE PHOSPHORIBOSYLTRANSFERASE"/>
    <property type="match status" value="1"/>
</dbReference>
<dbReference type="InterPro" id="IPR041525">
    <property type="entry name" value="N/Namide_PRibTrfase"/>
</dbReference>
<evidence type="ECO:0000256" key="4">
    <source>
        <dbReference type="ARBA" id="ARBA00022679"/>
    </source>
</evidence>
<sequence length="525" mass="56301">MTLDTSPAIGRSDAPAPARPQPGRRSRSAAIAPLLATDGYKVGHIRQYPPGTTRVYSNFTNRGSRIPGIDAVVHFGLQAYLQESLMDAFAPFFAAAEEDEVAGAYQRIMDAYLGPGAVGTDHIRALHRLGYLPLRFCAVPEGTRVPLRVPSFTIENTLPEFFWLVNYIESALSAAVWHPSTTATIALEYRRLFDAAALRTTGTTAGVAFQGHDFSFRGQTSLASAAMSGAAHLLSFVGTDSIPAIDAVETYYDGDNGLIAASVPATEHSVMMAGGQDGEVSTFRRLLTEVYPAGIVSVVSDTWDLWNVLTATLPMLRAEILGREGKLVIRPDSGDPVDILCGTLSAEEIAARRAAGEEVAPEEMGVVPLLWEEFGGTVTAQGYRVLDPHVGAIYGDSITLQRAEAIIDRLAAKGFASTNVVFGIGSFTYQYVTRDTFSSAIKATWAEVDGAGRDMLKDPVTDSGTKTSATGRLAVLPGEDGGMVLVERATPDQEARSLLQPIWEDGRFLRRQSFAEVRAVLAAHA</sequence>
<evidence type="ECO:0000256" key="3">
    <source>
        <dbReference type="ARBA" id="ARBA00022676"/>
    </source>
</evidence>
<evidence type="ECO:0000313" key="13">
    <source>
        <dbReference type="Proteomes" id="UP000023067"/>
    </source>
</evidence>
<evidence type="ECO:0000313" key="12">
    <source>
        <dbReference type="EMBL" id="EWS80036.1"/>
    </source>
</evidence>
<comment type="catalytic activity">
    <reaction evidence="8">
        <text>beta-nicotinamide D-ribonucleotide + diphosphate = 5-phospho-alpha-D-ribose 1-diphosphate + nicotinamide + H(+)</text>
        <dbReference type="Rhea" id="RHEA:16149"/>
        <dbReference type="ChEBI" id="CHEBI:14649"/>
        <dbReference type="ChEBI" id="CHEBI:15378"/>
        <dbReference type="ChEBI" id="CHEBI:17154"/>
        <dbReference type="ChEBI" id="CHEBI:33019"/>
        <dbReference type="ChEBI" id="CHEBI:58017"/>
        <dbReference type="EC" id="2.4.2.12"/>
    </reaction>
    <physiologicalReaction direction="right-to-left" evidence="8">
        <dbReference type="Rhea" id="RHEA:16151"/>
    </physiologicalReaction>
</comment>
<comment type="similarity">
    <text evidence="1">Belongs to the NAPRTase family.</text>
</comment>
<dbReference type="InterPro" id="IPR013785">
    <property type="entry name" value="Aldolase_TIM"/>
</dbReference>
<evidence type="ECO:0000256" key="8">
    <source>
        <dbReference type="ARBA" id="ARBA00047835"/>
    </source>
</evidence>
<dbReference type="GO" id="GO:0009435">
    <property type="term" value="P:NAD+ biosynthetic process"/>
    <property type="evidence" value="ECO:0007669"/>
    <property type="project" value="InterPro"/>
</dbReference>
<dbReference type="GO" id="GO:0047280">
    <property type="term" value="F:nicotinamide phosphoribosyltransferase activity"/>
    <property type="evidence" value="ECO:0007669"/>
    <property type="project" value="UniProtKB-EC"/>
</dbReference>
<dbReference type="InterPro" id="IPR036068">
    <property type="entry name" value="Nicotinate_pribotase-like_C"/>
</dbReference>
<keyword evidence="2" id="KW-0662">Pyridine nucleotide biosynthesis</keyword>
<dbReference type="Proteomes" id="UP000023067">
    <property type="component" value="Unassembled WGS sequence"/>
</dbReference>
<protein>
    <recommendedName>
        <fullName evidence="7">Nicotinamide phosphoribosyltransferase</fullName>
        <ecNumber evidence="6">2.4.2.12</ecNumber>
    </recommendedName>
</protein>
<dbReference type="NCBIfam" id="NF006629">
    <property type="entry name" value="PRK09198.1"/>
    <property type="match status" value="1"/>
</dbReference>
<dbReference type="Gene3D" id="3.20.20.70">
    <property type="entry name" value="Aldolase class I"/>
    <property type="match status" value="1"/>
</dbReference>
<feature type="domain" description="Nicotinamide phosphoribosyltransferase N-terminal" evidence="11">
    <location>
        <begin position="34"/>
        <end position="85"/>
    </location>
</feature>
<evidence type="ECO:0000256" key="2">
    <source>
        <dbReference type="ARBA" id="ARBA00022642"/>
    </source>
</evidence>
<dbReference type="STRING" id="396014.BF93_08275"/>